<reference evidence="1 2" key="1">
    <citation type="journal article" date="2004" name="PLoS Biol.">
        <title>Genomic insights into methanotrophy: the complete genome sequence of Methylococcus capsulatus (Bath).</title>
        <authorList>
            <person name="Ward N.L."/>
            <person name="Larsen O."/>
            <person name="Sakwa J."/>
            <person name="Bruseth L."/>
            <person name="Khouri H.M."/>
            <person name="Durkin A.S."/>
            <person name="Dimitrov G."/>
            <person name="Jiang L."/>
            <person name="Scanlan D."/>
            <person name="Kang K.H."/>
            <person name="Lewis M.R."/>
            <person name="Nelson K.E."/>
            <person name="Methe B.A."/>
            <person name="Wu M."/>
            <person name="Heidelberg J.F."/>
            <person name="Paulsen I.T."/>
            <person name="Fouts D.E."/>
            <person name="Ravel J."/>
            <person name="Tettelin H."/>
            <person name="Ren Q."/>
            <person name="Read T.D."/>
            <person name="DeBoy R.T."/>
            <person name="Seshadri R."/>
            <person name="Salzberg S.L."/>
            <person name="Jensen H.B."/>
            <person name="Birkeland N.K."/>
            <person name="Nelson W.C."/>
            <person name="Dodson R.J."/>
            <person name="Grindhaug S.H."/>
            <person name="Holt I.E."/>
            <person name="Eidhammer I."/>
            <person name="Jonasen I."/>
            <person name="Vanaken S."/>
            <person name="Utterback T.R."/>
            <person name="Feldblyum T.V."/>
            <person name="Fraser C.M."/>
            <person name="Lillehaug J.R."/>
            <person name="Eisen J.A."/>
        </authorList>
    </citation>
    <scope>NUCLEOTIDE SEQUENCE [LARGE SCALE GENOMIC DNA]</scope>
    <source>
        <strain evidence="2">ATCC 33009 / NCIMB 11132 / Bath</strain>
    </source>
</reference>
<dbReference type="GeneID" id="88222979"/>
<dbReference type="STRING" id="243233.MCA0655"/>
<dbReference type="KEGG" id="mca:MCA0655"/>
<accession>Q60B29</accession>
<dbReference type="InterPro" id="IPR010144">
    <property type="entry name" value="CRISPR-assoc_prot_Csd1-typ"/>
</dbReference>
<dbReference type="Pfam" id="PF09709">
    <property type="entry name" value="Cas_Csd1"/>
    <property type="match status" value="1"/>
</dbReference>
<dbReference type="Proteomes" id="UP000006821">
    <property type="component" value="Chromosome"/>
</dbReference>
<sequence length="567" mass="63166">MILQALYEYYGRKPELPALGFEEKEIPFLIVVDEQGRFVQLEDTREGEGKKKVPKRFFVPQAVKRTAGIAANVLWDNSSYVLGMDAKGKPERLKEQTRAFEQAIRDLGLEDDAGVSAVLAFLDSKEEKAKALEAASSWPEILEKGANLAFRLQSRSELVCQHEMVRTALTRRLTEANADPTVCLVSGEEDAPERLHPPIKGVWGGQPTGANIVSFNLDAFNSWGKSQGDNAPVGKRAAFAYTTALNHLLAKDSKQRLQVGDASTVFWAAQANPLEDLLADLFSEPPKDDPDRNTRAVESLYKAPHTGASVFDDDGTQFYVLGLAPNAARIAVRYWHVATVRELARHIKQHFRDLEIIHAPSEKPYLSLFRLLVCTATQGKSENIPPNLAGEFMKSILAGIPYPHSLLQAAIRRIRADREITYPRAALVKACLNRQTRYSNPDNVKELTVALDDTQTNIGYRLGRLFAVLEKIQEEANPGINATIRDRYYGAASSTPVAVFQTLMRLKNHHLAKLENRGRAVNLERLIGEIVDGIDAFPPILSLADQGHFTIGYYHQRQALFTKTDRS</sequence>
<protein>
    <submittedName>
        <fullName evidence="1">CRISPR-associated protein, CT1133 family</fullName>
    </submittedName>
</protein>
<evidence type="ECO:0000313" key="2">
    <source>
        <dbReference type="Proteomes" id="UP000006821"/>
    </source>
</evidence>
<dbReference type="NCBIfam" id="TIGR01863">
    <property type="entry name" value="cas_Csd1"/>
    <property type="match status" value="1"/>
</dbReference>
<dbReference type="EMBL" id="AE017282">
    <property type="protein sequence ID" value="AAU93036.1"/>
    <property type="molecule type" value="Genomic_DNA"/>
</dbReference>
<name>Q60B29_METCA</name>
<dbReference type="AlphaFoldDB" id="Q60B29"/>
<gene>
    <name evidence="1" type="ordered locus">MCA0655</name>
</gene>
<dbReference type="RefSeq" id="WP_010959997.1">
    <property type="nucleotide sequence ID" value="NC_002977.6"/>
</dbReference>
<proteinExistence type="predicted"/>
<evidence type="ECO:0000313" key="1">
    <source>
        <dbReference type="EMBL" id="AAU93036.1"/>
    </source>
</evidence>
<dbReference type="CDD" id="cd09642">
    <property type="entry name" value="Cas8c_I-C"/>
    <property type="match status" value="1"/>
</dbReference>
<dbReference type="eggNOG" id="ENOG502Z7WH">
    <property type="taxonomic scope" value="Bacteria"/>
</dbReference>
<dbReference type="HOGENOM" id="CLU_031037_0_0_6"/>
<organism evidence="1 2">
    <name type="scientific">Methylococcus capsulatus (strain ATCC 33009 / NCIMB 11132 / Bath)</name>
    <dbReference type="NCBI Taxonomy" id="243233"/>
    <lineage>
        <taxon>Bacteria</taxon>
        <taxon>Pseudomonadati</taxon>
        <taxon>Pseudomonadota</taxon>
        <taxon>Gammaproteobacteria</taxon>
        <taxon>Methylococcales</taxon>
        <taxon>Methylococcaceae</taxon>
        <taxon>Methylococcus</taxon>
    </lineage>
</organism>